<feature type="chain" id="PRO_5046517260" description="Lactococcin 972 family bacteriocin" evidence="1">
    <location>
        <begin position="33"/>
        <end position="106"/>
    </location>
</feature>
<feature type="signal peptide" evidence="1">
    <location>
        <begin position="1"/>
        <end position="32"/>
    </location>
</feature>
<evidence type="ECO:0000313" key="3">
    <source>
        <dbReference type="Proteomes" id="UP001595884"/>
    </source>
</evidence>
<keyword evidence="3" id="KW-1185">Reference proteome</keyword>
<keyword evidence="1" id="KW-0732">Signal</keyword>
<reference evidence="3" key="1">
    <citation type="journal article" date="2019" name="Int. J. Syst. Evol. Microbiol.">
        <title>The Global Catalogue of Microorganisms (GCM) 10K type strain sequencing project: providing services to taxonomists for standard genome sequencing and annotation.</title>
        <authorList>
            <consortium name="The Broad Institute Genomics Platform"/>
            <consortium name="The Broad Institute Genome Sequencing Center for Infectious Disease"/>
            <person name="Wu L."/>
            <person name="Ma J."/>
        </authorList>
    </citation>
    <scope>NUCLEOTIDE SEQUENCE [LARGE SCALE GENOMIC DNA]</scope>
    <source>
        <strain evidence="3">CGMCC 1.12849</strain>
    </source>
</reference>
<evidence type="ECO:0000256" key="1">
    <source>
        <dbReference type="SAM" id="SignalP"/>
    </source>
</evidence>
<dbReference type="Gene3D" id="2.60.40.2850">
    <property type="match status" value="1"/>
</dbReference>
<protein>
    <recommendedName>
        <fullName evidence="4">Lactococcin 972 family bacteriocin</fullName>
    </recommendedName>
</protein>
<dbReference type="RefSeq" id="WP_346058881.1">
    <property type="nucleotide sequence ID" value="NZ_BAAAVQ010000014.1"/>
</dbReference>
<evidence type="ECO:0000313" key="2">
    <source>
        <dbReference type="EMBL" id="MFC4715137.1"/>
    </source>
</evidence>
<organism evidence="2 3">
    <name type="scientific">Glutamicibacter bergerei</name>
    <dbReference type="NCBI Taxonomy" id="256702"/>
    <lineage>
        <taxon>Bacteria</taxon>
        <taxon>Bacillati</taxon>
        <taxon>Actinomycetota</taxon>
        <taxon>Actinomycetes</taxon>
        <taxon>Micrococcales</taxon>
        <taxon>Micrococcaceae</taxon>
        <taxon>Glutamicibacter</taxon>
    </lineage>
</organism>
<evidence type="ECO:0008006" key="4">
    <source>
        <dbReference type="Google" id="ProtNLM"/>
    </source>
</evidence>
<gene>
    <name evidence="2" type="ORF">ACFO7V_03155</name>
</gene>
<proteinExistence type="predicted"/>
<dbReference type="Proteomes" id="UP001595884">
    <property type="component" value="Unassembled WGS sequence"/>
</dbReference>
<sequence length="106" mass="11477">MSKILNKFSKKMAAVAITAALLVPVTGTAAQAVTGWTYGTSGIAWDFGKRWAWSQFTTSADFHGSSVFGDIDGLKRSKCLNKGAKAYAQSKYTAFGGAQKPYYRYC</sequence>
<name>A0ABV9MGW3_9MICC</name>
<accession>A0ABV9MGW3</accession>
<dbReference type="EMBL" id="JBHSHE010000013">
    <property type="protein sequence ID" value="MFC4715137.1"/>
    <property type="molecule type" value="Genomic_DNA"/>
</dbReference>
<comment type="caution">
    <text evidence="2">The sequence shown here is derived from an EMBL/GenBank/DDBJ whole genome shotgun (WGS) entry which is preliminary data.</text>
</comment>